<evidence type="ECO:0000256" key="1">
    <source>
        <dbReference type="ARBA" id="ARBA00009380"/>
    </source>
</evidence>
<evidence type="ECO:0008006" key="5">
    <source>
        <dbReference type="Google" id="ProtNLM"/>
    </source>
</evidence>
<dbReference type="GO" id="GO:0008285">
    <property type="term" value="P:negative regulation of cell population proliferation"/>
    <property type="evidence" value="ECO:0007669"/>
    <property type="project" value="TreeGrafter"/>
</dbReference>
<dbReference type="InterPro" id="IPR018792">
    <property type="entry name" value="NUPR1-like"/>
</dbReference>
<comment type="caution">
    <text evidence="3">The sequence shown here is derived from an EMBL/GenBank/DDBJ whole genome shotgun (WGS) entry which is preliminary data.</text>
</comment>
<feature type="compositionally biased region" description="Basic and acidic residues" evidence="2">
    <location>
        <begin position="93"/>
        <end position="107"/>
    </location>
</feature>
<dbReference type="AlphaFoldDB" id="A0A7J6DBQ0"/>
<organism evidence="3 4">
    <name type="scientific">Onychostoma macrolepis</name>
    <dbReference type="NCBI Taxonomy" id="369639"/>
    <lineage>
        <taxon>Eukaryota</taxon>
        <taxon>Metazoa</taxon>
        <taxon>Chordata</taxon>
        <taxon>Craniata</taxon>
        <taxon>Vertebrata</taxon>
        <taxon>Euteleostomi</taxon>
        <taxon>Actinopterygii</taxon>
        <taxon>Neopterygii</taxon>
        <taxon>Teleostei</taxon>
        <taxon>Ostariophysi</taxon>
        <taxon>Cypriniformes</taxon>
        <taxon>Cyprinidae</taxon>
        <taxon>Acrossocheilinae</taxon>
        <taxon>Onychostoma</taxon>
    </lineage>
</organism>
<feature type="compositionally biased region" description="Basic and acidic residues" evidence="2">
    <location>
        <begin position="57"/>
        <end position="78"/>
    </location>
</feature>
<comment type="similarity">
    <text evidence="1">Belongs to the NUPR family.</text>
</comment>
<dbReference type="EMBL" id="JAAMOB010000003">
    <property type="protein sequence ID" value="KAF4116274.1"/>
    <property type="molecule type" value="Genomic_DNA"/>
</dbReference>
<name>A0A7J6DBQ0_9TELE</name>
<evidence type="ECO:0000313" key="4">
    <source>
        <dbReference type="Proteomes" id="UP000579812"/>
    </source>
</evidence>
<feature type="region of interest" description="Disordered" evidence="2">
    <location>
        <begin position="36"/>
        <end position="113"/>
    </location>
</feature>
<evidence type="ECO:0000313" key="3">
    <source>
        <dbReference type="EMBL" id="KAF4116274.1"/>
    </source>
</evidence>
<dbReference type="PANTHER" id="PTHR17149:SF6">
    <property type="entry name" value="NUCLEAR PROTEIN 1"/>
    <property type="match status" value="1"/>
</dbReference>
<reference evidence="3 4" key="1">
    <citation type="submission" date="2020-04" db="EMBL/GenBank/DDBJ databases">
        <title>Chromosome-level genome assembly of a cyprinid fish Onychostoma macrolepis by integration of Nanopore Sequencing, Bionano and Hi-C technology.</title>
        <authorList>
            <person name="Wang D."/>
        </authorList>
    </citation>
    <scope>NUCLEOTIDE SEQUENCE [LARGE SCALE GENOMIC DNA]</scope>
    <source>
        <strain evidence="3">SWU-2019</strain>
        <tissue evidence="3">Muscle</tissue>
    </source>
</reference>
<dbReference type="Pfam" id="PF10195">
    <property type="entry name" value="Phospho_p8"/>
    <property type="match status" value="1"/>
</dbReference>
<sequence length="151" mass="17724">MSNHVEVKNIEPTTFEDRYYDEYEYYNLTDRYTECASRKGRTKKEASCNTNKPNPAGHERKIVEKLQNAEKKSKELKRTAITGNRPQVSLRETGAELQRDPPRDERSGPVPREALSFVRDTPLLCMRWTLQKEHLFRGTDMLVMLNVCFKR</sequence>
<dbReference type="GO" id="GO:0045786">
    <property type="term" value="P:negative regulation of cell cycle"/>
    <property type="evidence" value="ECO:0007669"/>
    <property type="project" value="TreeGrafter"/>
</dbReference>
<protein>
    <recommendedName>
        <fullName evidence="5">Nuclear protein 1</fullName>
    </recommendedName>
</protein>
<accession>A0A7J6DBQ0</accession>
<dbReference type="GO" id="GO:0005634">
    <property type="term" value="C:nucleus"/>
    <property type="evidence" value="ECO:0007669"/>
    <property type="project" value="TreeGrafter"/>
</dbReference>
<proteinExistence type="inferred from homology"/>
<keyword evidence="4" id="KW-1185">Reference proteome</keyword>
<gene>
    <name evidence="3" type="ORF">G5714_003763</name>
</gene>
<dbReference type="GO" id="GO:0006357">
    <property type="term" value="P:regulation of transcription by RNA polymerase II"/>
    <property type="evidence" value="ECO:0007669"/>
    <property type="project" value="TreeGrafter"/>
</dbReference>
<dbReference type="PANTHER" id="PTHR17149">
    <property type="entry name" value="NUCLEAR PROTEIN 1 AND 2"/>
    <property type="match status" value="1"/>
</dbReference>
<evidence type="ECO:0000256" key="2">
    <source>
        <dbReference type="SAM" id="MobiDB-lite"/>
    </source>
</evidence>
<dbReference type="Proteomes" id="UP000579812">
    <property type="component" value="Unassembled WGS sequence"/>
</dbReference>